<dbReference type="PANTHER" id="PTHR43244">
    <property type="match status" value="1"/>
</dbReference>
<dbReference type="Gene3D" id="3.20.20.30">
    <property type="entry name" value="Luciferase-like domain"/>
    <property type="match status" value="1"/>
</dbReference>
<reference evidence="2 3" key="1">
    <citation type="submission" date="2006-10" db="EMBL/GenBank/DDBJ databases">
        <authorList>
            <person name="Fleischmann R.D."/>
            <person name="Dodson R.J."/>
            <person name="Haft D.H."/>
            <person name="Merkel J.S."/>
            <person name="Nelson W.C."/>
            <person name="Fraser C.M."/>
        </authorList>
    </citation>
    <scope>NUCLEOTIDE SEQUENCE [LARGE SCALE GENOMIC DNA]</scope>
    <source>
        <strain evidence="2 3">104</strain>
    </source>
</reference>
<dbReference type="EMBL" id="CP000479">
    <property type="protein sequence ID" value="ABK67637.1"/>
    <property type="molecule type" value="Genomic_DNA"/>
</dbReference>
<proteinExistence type="predicted"/>
<dbReference type="HOGENOM" id="CLU_027853_5_1_11"/>
<dbReference type="SUPFAM" id="SSF51679">
    <property type="entry name" value="Bacterial luciferase-like"/>
    <property type="match status" value="1"/>
</dbReference>
<dbReference type="InterPro" id="IPR050564">
    <property type="entry name" value="F420-G6PD/mer"/>
</dbReference>
<dbReference type="Pfam" id="PF00296">
    <property type="entry name" value="Bac_luciferase"/>
    <property type="match status" value="1"/>
</dbReference>
<organism evidence="2 3">
    <name type="scientific">Mycobacterium avium (strain 104)</name>
    <dbReference type="NCBI Taxonomy" id="243243"/>
    <lineage>
        <taxon>Bacteria</taxon>
        <taxon>Bacillati</taxon>
        <taxon>Actinomycetota</taxon>
        <taxon>Actinomycetes</taxon>
        <taxon>Mycobacteriales</taxon>
        <taxon>Mycobacteriaceae</taxon>
        <taxon>Mycobacterium</taxon>
        <taxon>Mycobacterium avium complex (MAC)</taxon>
    </lineage>
</organism>
<dbReference type="InterPro" id="IPR011251">
    <property type="entry name" value="Luciferase-like_dom"/>
</dbReference>
<protein>
    <recommendedName>
        <fullName evidence="1">Luciferase-like domain-containing protein</fullName>
    </recommendedName>
</protein>
<dbReference type="AlphaFoldDB" id="A0A0H2ZZ74"/>
<gene>
    <name evidence="2" type="ordered locus">MAV_4719</name>
</gene>
<dbReference type="RefSeq" id="WP_011726207.1">
    <property type="nucleotide sequence ID" value="NC_008595.1"/>
</dbReference>
<dbReference type="InterPro" id="IPR036661">
    <property type="entry name" value="Luciferase-like_sf"/>
</dbReference>
<evidence type="ECO:0000313" key="2">
    <source>
        <dbReference type="EMBL" id="ABK67637.1"/>
    </source>
</evidence>
<dbReference type="KEGG" id="mav:MAV_4719"/>
<dbReference type="CDD" id="cd01097">
    <property type="entry name" value="Tetrahydromethanopterin_reductase"/>
    <property type="match status" value="1"/>
</dbReference>
<dbReference type="NCBIfam" id="TIGR03617">
    <property type="entry name" value="F420_MSMEG_2256"/>
    <property type="match status" value="1"/>
</dbReference>
<dbReference type="Proteomes" id="UP000001574">
    <property type="component" value="Chromosome"/>
</dbReference>
<sequence>MKVQLQVDGSPVRAAASAAEIAATGADGLFTFEGQHDVFFPLLIAAEATGCELMTNVAIAPPRSPMHLAYAAYDLQLYSGGRFRLGLGSQIKVHVEKRYGSKWEPPAARMAEAISAIKAIFAAWEGRARLDFRGEFYTHTIMAPTFDPGPNPYGPPPVLLGALGPMMTRTAAEVADGLLVMPFNSARHFAERTLPAIGEGLRRSGRTLTEFPIIAQAMVAVGRDEADLATAIDGVASLIAFYGSTPAYLPVLQVEGWDGIQPELNALSKQGRFAQMRGLITDELVARIGIVGTPEQCAEQIAARFGEHADEVCCYFPGYTPRPADVADLIGALHRVPALP</sequence>
<feature type="domain" description="Luciferase-like" evidence="1">
    <location>
        <begin position="12"/>
        <end position="304"/>
    </location>
</feature>
<evidence type="ECO:0000259" key="1">
    <source>
        <dbReference type="Pfam" id="PF00296"/>
    </source>
</evidence>
<accession>A0A0H2ZZ74</accession>
<dbReference type="PANTHER" id="PTHR43244:SF2">
    <property type="entry name" value="CONSERVED HYPOTHETICAL ALANINE AND PROLINE-RICH PROTEIN"/>
    <property type="match status" value="1"/>
</dbReference>
<dbReference type="InterPro" id="IPR019919">
    <property type="entry name" value="Lucif-like_OxRdtase_MSMEG_2256"/>
</dbReference>
<dbReference type="GO" id="GO:0016705">
    <property type="term" value="F:oxidoreductase activity, acting on paired donors, with incorporation or reduction of molecular oxygen"/>
    <property type="evidence" value="ECO:0007669"/>
    <property type="project" value="InterPro"/>
</dbReference>
<evidence type="ECO:0000313" key="3">
    <source>
        <dbReference type="Proteomes" id="UP000001574"/>
    </source>
</evidence>
<name>A0A0H2ZZ74_MYCA1</name>